<gene>
    <name evidence="5" type="ORF">RM423_04745</name>
</gene>
<dbReference type="EMBL" id="JAVREH010000004">
    <property type="protein sequence ID" value="MDT0260697.1"/>
    <property type="molecule type" value="Genomic_DNA"/>
</dbReference>
<dbReference type="Gene3D" id="3.40.430.10">
    <property type="entry name" value="Dihydrofolate Reductase, subunit A"/>
    <property type="match status" value="1"/>
</dbReference>
<organism evidence="5 6">
    <name type="scientific">Jatrophihabitans lederbergiae</name>
    <dbReference type="NCBI Taxonomy" id="3075547"/>
    <lineage>
        <taxon>Bacteria</taxon>
        <taxon>Bacillati</taxon>
        <taxon>Actinomycetota</taxon>
        <taxon>Actinomycetes</taxon>
        <taxon>Jatrophihabitantales</taxon>
        <taxon>Jatrophihabitantaceae</taxon>
        <taxon>Jatrophihabitans</taxon>
    </lineage>
</organism>
<sequence length="253" mass="27283">MTRKHGDAADGLRLPLTTLFLLMSLDGKISTGPTGDRDFDRDLPLIPGICDGLARYYQLERETDLVSLITGKVLAKVGWNDPKERIDPTPVAFVVVDNAPHLTSLGLRNLLRHCSRLVVVTTNAGHPAFGIPDPKLVTRYYNPKIDFVDLFGSLQHEGVDRLTVQSGGQLNAVLLRAGLIGRVSVTVAPLLVGGGDTPTLVDGPGAPPGSHLVQLPRLRLVKATPLAHSYLHLEYDVIDSLAARTARVLSNES</sequence>
<name>A0ABU2J6T2_9ACTN</name>
<evidence type="ECO:0000313" key="6">
    <source>
        <dbReference type="Proteomes" id="UP001183176"/>
    </source>
</evidence>
<keyword evidence="3" id="KW-0560">Oxidoreductase</keyword>
<accession>A0ABU2J6T2</accession>
<evidence type="ECO:0000256" key="3">
    <source>
        <dbReference type="ARBA" id="ARBA00023002"/>
    </source>
</evidence>
<evidence type="ECO:0000256" key="1">
    <source>
        <dbReference type="ARBA" id="ARBA00005104"/>
    </source>
</evidence>
<dbReference type="InterPro" id="IPR050765">
    <property type="entry name" value="Riboflavin_Biosynth_HTPR"/>
</dbReference>
<comment type="pathway">
    <text evidence="1">Cofactor biosynthesis; riboflavin biosynthesis.</text>
</comment>
<protein>
    <submittedName>
        <fullName evidence="5">Dihydrofolate reductase family protein</fullName>
    </submittedName>
</protein>
<dbReference type="Proteomes" id="UP001183176">
    <property type="component" value="Unassembled WGS sequence"/>
</dbReference>
<dbReference type="PANTHER" id="PTHR38011">
    <property type="entry name" value="DIHYDROFOLATE REDUCTASE FAMILY PROTEIN (AFU_ORTHOLOGUE AFUA_8G06820)"/>
    <property type="match status" value="1"/>
</dbReference>
<keyword evidence="2" id="KW-0521">NADP</keyword>
<proteinExistence type="predicted"/>
<evidence type="ECO:0000259" key="4">
    <source>
        <dbReference type="Pfam" id="PF01872"/>
    </source>
</evidence>
<feature type="domain" description="Bacterial bifunctional deaminase-reductase C-terminal" evidence="4">
    <location>
        <begin position="18"/>
        <end position="226"/>
    </location>
</feature>
<dbReference type="SUPFAM" id="SSF53597">
    <property type="entry name" value="Dihydrofolate reductase-like"/>
    <property type="match status" value="1"/>
</dbReference>
<keyword evidence="6" id="KW-1185">Reference proteome</keyword>
<dbReference type="PANTHER" id="PTHR38011:SF7">
    <property type="entry name" value="2,5-DIAMINO-6-RIBOSYLAMINO-4(3H)-PYRIMIDINONE 5'-PHOSPHATE REDUCTASE"/>
    <property type="match status" value="1"/>
</dbReference>
<evidence type="ECO:0000313" key="5">
    <source>
        <dbReference type="EMBL" id="MDT0260697.1"/>
    </source>
</evidence>
<comment type="caution">
    <text evidence="5">The sequence shown here is derived from an EMBL/GenBank/DDBJ whole genome shotgun (WGS) entry which is preliminary data.</text>
</comment>
<reference evidence="6" key="1">
    <citation type="submission" date="2023-07" db="EMBL/GenBank/DDBJ databases">
        <title>30 novel species of actinomycetes from the DSMZ collection.</title>
        <authorList>
            <person name="Nouioui I."/>
        </authorList>
    </citation>
    <scope>NUCLEOTIDE SEQUENCE [LARGE SCALE GENOMIC DNA]</scope>
    <source>
        <strain evidence="6">DSM 44399</strain>
    </source>
</reference>
<dbReference type="InterPro" id="IPR024072">
    <property type="entry name" value="DHFR-like_dom_sf"/>
</dbReference>
<dbReference type="RefSeq" id="WP_311421852.1">
    <property type="nucleotide sequence ID" value="NZ_JAVREH010000004.1"/>
</dbReference>
<dbReference type="Pfam" id="PF01872">
    <property type="entry name" value="RibD_C"/>
    <property type="match status" value="1"/>
</dbReference>
<dbReference type="InterPro" id="IPR002734">
    <property type="entry name" value="RibDG_C"/>
</dbReference>
<evidence type="ECO:0000256" key="2">
    <source>
        <dbReference type="ARBA" id="ARBA00022857"/>
    </source>
</evidence>